<dbReference type="PANTHER" id="PTHR20982">
    <property type="entry name" value="RIBOSOME RECYCLING FACTOR"/>
    <property type="match status" value="1"/>
</dbReference>
<dbReference type="Gene3D" id="1.10.132.20">
    <property type="entry name" value="Ribosome-recycling factor"/>
    <property type="match status" value="1"/>
</dbReference>
<evidence type="ECO:0000259" key="6">
    <source>
        <dbReference type="Pfam" id="PF01765"/>
    </source>
</evidence>
<proteinExistence type="inferred from homology"/>
<dbReference type="FunFam" id="1.10.132.20:FF:000001">
    <property type="entry name" value="Ribosome-recycling factor"/>
    <property type="match status" value="1"/>
</dbReference>
<keyword evidence="3 5" id="KW-0963">Cytoplasm</keyword>
<dbReference type="Proteomes" id="UP000267019">
    <property type="component" value="Unassembled WGS sequence"/>
</dbReference>
<dbReference type="GO" id="GO:0006415">
    <property type="term" value="P:translational termination"/>
    <property type="evidence" value="ECO:0007669"/>
    <property type="project" value="UniProtKB-UniRule"/>
</dbReference>
<organism evidence="7 8">
    <name type="scientific">Brockia lithotrophica</name>
    <dbReference type="NCBI Taxonomy" id="933949"/>
    <lineage>
        <taxon>Bacteria</taxon>
        <taxon>Bacillati</taxon>
        <taxon>Bacillota</taxon>
        <taxon>Bacilli</taxon>
        <taxon>Bacillales</taxon>
        <taxon>Bacillales Family X. Incertae Sedis</taxon>
        <taxon>Brockia</taxon>
    </lineage>
</organism>
<dbReference type="InterPro" id="IPR023584">
    <property type="entry name" value="Ribosome_recyc_fac_dom"/>
</dbReference>
<feature type="domain" description="Ribosome recycling factor" evidence="6">
    <location>
        <begin position="20"/>
        <end position="183"/>
    </location>
</feature>
<evidence type="ECO:0000313" key="7">
    <source>
        <dbReference type="EMBL" id="RKQ84219.1"/>
    </source>
</evidence>
<dbReference type="AlphaFoldDB" id="A0A660L0W9"/>
<gene>
    <name evidence="5" type="primary">frr</name>
    <name evidence="7" type="ORF">C7438_1397</name>
</gene>
<evidence type="ECO:0000256" key="4">
    <source>
        <dbReference type="ARBA" id="ARBA00022917"/>
    </source>
</evidence>
<dbReference type="InterPro" id="IPR002661">
    <property type="entry name" value="Ribosome_recyc_fac"/>
</dbReference>
<dbReference type="Pfam" id="PF01765">
    <property type="entry name" value="RRF"/>
    <property type="match status" value="1"/>
</dbReference>
<dbReference type="EMBL" id="RBIJ01000004">
    <property type="protein sequence ID" value="RKQ84219.1"/>
    <property type="molecule type" value="Genomic_DNA"/>
</dbReference>
<comment type="function">
    <text evidence="5">Responsible for the release of ribosomes from messenger RNA at the termination of protein biosynthesis. May increase the efficiency of translation by recycling ribosomes from one round of translation to another.</text>
</comment>
<dbReference type="OrthoDB" id="9804006at2"/>
<evidence type="ECO:0000313" key="8">
    <source>
        <dbReference type="Proteomes" id="UP000267019"/>
    </source>
</evidence>
<dbReference type="InterPro" id="IPR036191">
    <property type="entry name" value="RRF_sf"/>
</dbReference>
<comment type="subcellular location">
    <subcellularLocation>
        <location evidence="1 5">Cytoplasm</location>
    </subcellularLocation>
</comment>
<comment type="caution">
    <text evidence="7">The sequence shown here is derived from an EMBL/GenBank/DDBJ whole genome shotgun (WGS) entry which is preliminary data.</text>
</comment>
<evidence type="ECO:0000256" key="2">
    <source>
        <dbReference type="ARBA" id="ARBA00005912"/>
    </source>
</evidence>
<reference evidence="7 8" key="1">
    <citation type="submission" date="2018-10" db="EMBL/GenBank/DDBJ databases">
        <title>Genomic Encyclopedia of Type Strains, Phase IV (KMG-IV): sequencing the most valuable type-strain genomes for metagenomic binning, comparative biology and taxonomic classification.</title>
        <authorList>
            <person name="Goeker M."/>
        </authorList>
    </citation>
    <scope>NUCLEOTIDE SEQUENCE [LARGE SCALE GENOMIC DNA]</scope>
    <source>
        <strain evidence="7 8">DSM 22653</strain>
    </source>
</reference>
<dbReference type="SUPFAM" id="SSF55194">
    <property type="entry name" value="Ribosome recycling factor, RRF"/>
    <property type="match status" value="1"/>
</dbReference>
<dbReference type="RefSeq" id="WP_121444640.1">
    <property type="nucleotide sequence ID" value="NZ_RBIJ01000004.1"/>
</dbReference>
<dbReference type="HAMAP" id="MF_00040">
    <property type="entry name" value="RRF"/>
    <property type="match status" value="1"/>
</dbReference>
<sequence>MSEEVLKDAEARMEKAIEVLRSELSTVRAGRATPALLEKVTVDYYGVPTPIQQLATITVADARLLVVQPWDRSTLAAIERAIQKAELGLNPQNDGQVIRIVVPPLTEERRRELTKLVRRFGEDARVAIRNVRRDAIEELRRREKEGLLSEDESRRLQERVQKLTDQMVGRVDALLEQKEKELLEI</sequence>
<evidence type="ECO:0000256" key="1">
    <source>
        <dbReference type="ARBA" id="ARBA00004496"/>
    </source>
</evidence>
<comment type="similarity">
    <text evidence="2 5">Belongs to the RRF family.</text>
</comment>
<dbReference type="GO" id="GO:0005737">
    <property type="term" value="C:cytoplasm"/>
    <property type="evidence" value="ECO:0007669"/>
    <property type="project" value="UniProtKB-SubCell"/>
</dbReference>
<dbReference type="CDD" id="cd00520">
    <property type="entry name" value="RRF"/>
    <property type="match status" value="1"/>
</dbReference>
<accession>A0A660L0W9</accession>
<dbReference type="PANTHER" id="PTHR20982:SF3">
    <property type="entry name" value="MITOCHONDRIAL RIBOSOME RECYCLING FACTOR PSEUDO 1"/>
    <property type="match status" value="1"/>
</dbReference>
<protein>
    <recommendedName>
        <fullName evidence="5">Ribosome-recycling factor</fullName>
        <shortName evidence="5">RRF</shortName>
    </recommendedName>
    <alternativeName>
        <fullName evidence="5">Ribosome-releasing factor</fullName>
    </alternativeName>
</protein>
<evidence type="ECO:0000256" key="3">
    <source>
        <dbReference type="ARBA" id="ARBA00022490"/>
    </source>
</evidence>
<dbReference type="FunFam" id="3.30.1360.40:FF:000001">
    <property type="entry name" value="Ribosome-recycling factor"/>
    <property type="match status" value="1"/>
</dbReference>
<name>A0A660L0W9_9BACL</name>
<dbReference type="GO" id="GO:0043023">
    <property type="term" value="F:ribosomal large subunit binding"/>
    <property type="evidence" value="ECO:0007669"/>
    <property type="project" value="TreeGrafter"/>
</dbReference>
<evidence type="ECO:0000256" key="5">
    <source>
        <dbReference type="HAMAP-Rule" id="MF_00040"/>
    </source>
</evidence>
<dbReference type="Gene3D" id="3.30.1360.40">
    <property type="match status" value="1"/>
</dbReference>
<dbReference type="NCBIfam" id="TIGR00496">
    <property type="entry name" value="frr"/>
    <property type="match status" value="1"/>
</dbReference>
<keyword evidence="8" id="KW-1185">Reference proteome</keyword>
<keyword evidence="4 5" id="KW-0648">Protein biosynthesis</keyword>